<evidence type="ECO:0000313" key="2">
    <source>
        <dbReference type="Proteomes" id="UP000663720"/>
    </source>
</evidence>
<organism evidence="1 2">
    <name type="scientific">Desulfonema limicola</name>
    <dbReference type="NCBI Taxonomy" id="45656"/>
    <lineage>
        <taxon>Bacteria</taxon>
        <taxon>Pseudomonadati</taxon>
        <taxon>Thermodesulfobacteriota</taxon>
        <taxon>Desulfobacteria</taxon>
        <taxon>Desulfobacterales</taxon>
        <taxon>Desulfococcaceae</taxon>
        <taxon>Desulfonema</taxon>
    </lineage>
</organism>
<dbReference type="EMBL" id="CP061799">
    <property type="protein sequence ID" value="QTA78728.1"/>
    <property type="molecule type" value="Genomic_DNA"/>
</dbReference>
<reference evidence="1" key="1">
    <citation type="journal article" date="2021" name="Microb. Physiol.">
        <title>Proteogenomic Insights into the Physiology of Marine, Sulfate-Reducing, Filamentous Desulfonema limicola and Desulfonema magnum.</title>
        <authorList>
            <person name="Schnaars V."/>
            <person name="Wohlbrand L."/>
            <person name="Scheve S."/>
            <person name="Hinrichs C."/>
            <person name="Reinhardt R."/>
            <person name="Rabus R."/>
        </authorList>
    </citation>
    <scope>NUCLEOTIDE SEQUENCE</scope>
    <source>
        <strain evidence="1">5ac10</strain>
    </source>
</reference>
<protein>
    <submittedName>
        <fullName evidence="1">Uncharacterized protein</fullName>
    </submittedName>
</protein>
<keyword evidence="2" id="KW-1185">Reference proteome</keyword>
<name>A0A975B4N2_9BACT</name>
<evidence type="ECO:0000313" key="1">
    <source>
        <dbReference type="EMBL" id="QTA78728.1"/>
    </source>
</evidence>
<sequence>MSGWQHDRIDCYPAWIQRLEQFNVFFSYPLDLDLSMLSAFLKNYMSIKTVQRGPNIPSENSPGYNNYMQNAGNEVLGKENMFSLYDLEGLSQFIKIFPWYRYLFSKSKPATHLFALNEIDTNDLKSNAPEFLKKLLNKADKAIKN</sequence>
<accession>A0A975B4N2</accession>
<dbReference type="Proteomes" id="UP000663720">
    <property type="component" value="Chromosome"/>
</dbReference>
<gene>
    <name evidence="1" type="ORF">dnl_09600</name>
</gene>
<dbReference type="AlphaFoldDB" id="A0A975B4N2"/>
<dbReference type="RefSeq" id="WP_207690555.1">
    <property type="nucleotide sequence ID" value="NZ_CP061799.1"/>
</dbReference>
<dbReference type="KEGG" id="dli:dnl_09600"/>
<proteinExistence type="predicted"/>